<dbReference type="AlphaFoldDB" id="A0A7M2Y8A5"/>
<organism evidence="1 2">
    <name type="scientific">Kaistella flava</name>
    <name type="common">ex Peng et al. 2021</name>
    <dbReference type="NCBI Taxonomy" id="2038776"/>
    <lineage>
        <taxon>Bacteria</taxon>
        <taxon>Pseudomonadati</taxon>
        <taxon>Bacteroidota</taxon>
        <taxon>Flavobacteriia</taxon>
        <taxon>Flavobacteriales</taxon>
        <taxon>Weeksellaceae</taxon>
        <taxon>Chryseobacterium group</taxon>
        <taxon>Kaistella</taxon>
    </lineage>
</organism>
<name>A0A7M2Y8A5_9FLAO</name>
<evidence type="ECO:0000313" key="1">
    <source>
        <dbReference type="EMBL" id="QOW09904.1"/>
    </source>
</evidence>
<proteinExistence type="predicted"/>
<evidence type="ECO:0008006" key="3">
    <source>
        <dbReference type="Google" id="ProtNLM"/>
    </source>
</evidence>
<sequence length="126" mass="14564">MDKIKYYMLPFFLLSCTSKFYHTNSNSAGNKKNIVLIIKKNWNLDSLNNAQINLSKQNITFNYSDVKFEGNNLTNIAIKVNCNDGYGGAAESTDLDMKFGFFRNYDRDSKYQFSIGTIGKRYHVKR</sequence>
<gene>
    <name evidence="1" type="ORF">Q73A0000_05785</name>
</gene>
<accession>A0A7M2Y8A5</accession>
<dbReference type="RefSeq" id="WP_193813126.1">
    <property type="nucleotide sequence ID" value="NZ_CP040442.1"/>
</dbReference>
<dbReference type="EMBL" id="CP040442">
    <property type="protein sequence ID" value="QOW09904.1"/>
    <property type="molecule type" value="Genomic_DNA"/>
</dbReference>
<keyword evidence="2" id="KW-1185">Reference proteome</keyword>
<protein>
    <recommendedName>
        <fullName evidence="3">Lipoprotein</fullName>
    </recommendedName>
</protein>
<dbReference type="Proteomes" id="UP000594195">
    <property type="component" value="Chromosome"/>
</dbReference>
<reference evidence="1 2" key="1">
    <citation type="submission" date="2019-05" db="EMBL/GenBank/DDBJ databases">
        <title>Chryseobacterium sp. isolated from King George Island, maritime Antarctica.</title>
        <authorList>
            <person name="Peng X."/>
        </authorList>
    </citation>
    <scope>NUCLEOTIDE SEQUENCE [LARGE SCALE GENOMIC DNA]</scope>
    <source>
        <strain evidence="1 2">7-3A</strain>
    </source>
</reference>
<dbReference type="KEGG" id="kfa:Q73A0000_05785"/>
<evidence type="ECO:0000313" key="2">
    <source>
        <dbReference type="Proteomes" id="UP000594195"/>
    </source>
</evidence>
<dbReference type="PROSITE" id="PS51257">
    <property type="entry name" value="PROKAR_LIPOPROTEIN"/>
    <property type="match status" value="1"/>
</dbReference>